<protein>
    <submittedName>
        <fullName evidence="1">Uncharacterized protein</fullName>
    </submittedName>
</protein>
<sequence>MLNKSEEGNKLINLQIQVVLDGDVLAMPVYNRQGCLLLSKGATISRENRSQLRNHGVNQVVVMPKERKTLVC</sequence>
<name>A0A0W8E1T3_9ZZZZ</name>
<evidence type="ECO:0000313" key="1">
    <source>
        <dbReference type="EMBL" id="KUG02596.1"/>
    </source>
</evidence>
<dbReference type="EMBL" id="LNQE01001916">
    <property type="protein sequence ID" value="KUG02596.1"/>
    <property type="molecule type" value="Genomic_DNA"/>
</dbReference>
<organism evidence="1">
    <name type="scientific">hydrocarbon metagenome</name>
    <dbReference type="NCBI Taxonomy" id="938273"/>
    <lineage>
        <taxon>unclassified sequences</taxon>
        <taxon>metagenomes</taxon>
        <taxon>ecological metagenomes</taxon>
    </lineage>
</organism>
<reference evidence="1" key="1">
    <citation type="journal article" date="2015" name="Proc. Natl. Acad. Sci. U.S.A.">
        <title>Networks of energetic and metabolic interactions define dynamics in microbial communities.</title>
        <authorList>
            <person name="Embree M."/>
            <person name="Liu J.K."/>
            <person name="Al-Bassam M.M."/>
            <person name="Zengler K."/>
        </authorList>
    </citation>
    <scope>NUCLEOTIDE SEQUENCE</scope>
</reference>
<gene>
    <name evidence="1" type="ORF">ASZ90_019964</name>
</gene>
<accession>A0A0W8E1T3</accession>
<dbReference type="AlphaFoldDB" id="A0A0W8E1T3"/>
<comment type="caution">
    <text evidence="1">The sequence shown here is derived from an EMBL/GenBank/DDBJ whole genome shotgun (WGS) entry which is preliminary data.</text>
</comment>
<proteinExistence type="predicted"/>